<keyword evidence="10" id="KW-0812">Transmembrane</keyword>
<name>A0A3Q9BML5_9LACT</name>
<comment type="subcellular location">
    <subcellularLocation>
        <location evidence="2">Secreted</location>
    </subcellularLocation>
</comment>
<dbReference type="EMBL" id="CP034465">
    <property type="protein sequence ID" value="AZP04483.1"/>
    <property type="molecule type" value="Genomic_DNA"/>
</dbReference>
<keyword evidence="10" id="KW-1133">Transmembrane helix</keyword>
<reference evidence="16" key="1">
    <citation type="submission" date="2018-12" db="EMBL/GenBank/DDBJ databases">
        <title>Complete genome sequencing of Jeotgalibaca sp. H21T32.</title>
        <authorList>
            <person name="Bae J.-W."/>
            <person name="Lee S.-Y."/>
        </authorList>
    </citation>
    <scope>NUCLEOTIDE SEQUENCE [LARGE SCALE GENOMIC DNA]</scope>
    <source>
        <strain evidence="16">H21T32</strain>
    </source>
</reference>
<dbReference type="RefSeq" id="WP_126109943.1">
    <property type="nucleotide sequence ID" value="NZ_CP034465.1"/>
</dbReference>
<feature type="compositionally biased region" description="Acidic residues" evidence="9">
    <location>
        <begin position="1284"/>
        <end position="1314"/>
    </location>
</feature>
<keyword evidence="5 11" id="KW-0732">Signal</keyword>
<evidence type="ECO:0000256" key="7">
    <source>
        <dbReference type="ARBA" id="ARBA00023239"/>
    </source>
</evidence>
<feature type="chain" id="PRO_5018620394" evidence="11">
    <location>
        <begin position="31"/>
        <end position="1394"/>
    </location>
</feature>
<dbReference type="InterPro" id="IPR058953">
    <property type="entry name" value="PelX-like_N"/>
</dbReference>
<dbReference type="PANTHER" id="PTHR40088">
    <property type="entry name" value="PECTATE LYASE (EUROFUNG)"/>
    <property type="match status" value="1"/>
</dbReference>
<evidence type="ECO:0000256" key="5">
    <source>
        <dbReference type="ARBA" id="ARBA00022729"/>
    </source>
</evidence>
<dbReference type="Pfam" id="PF25849">
    <property type="entry name" value="PelX_N"/>
    <property type="match status" value="2"/>
</dbReference>
<dbReference type="PANTHER" id="PTHR40088:SF1">
    <property type="entry name" value="PECTATE LYASE PEL9"/>
    <property type="match status" value="1"/>
</dbReference>
<evidence type="ECO:0000313" key="15">
    <source>
        <dbReference type="EMBL" id="AZP04483.1"/>
    </source>
</evidence>
<proteinExistence type="inferred from homology"/>
<dbReference type="GO" id="GO:0046872">
    <property type="term" value="F:metal ion binding"/>
    <property type="evidence" value="ECO:0007669"/>
    <property type="project" value="UniProtKB-KW"/>
</dbReference>
<keyword evidence="16" id="KW-1185">Reference proteome</keyword>
<evidence type="ECO:0000259" key="13">
    <source>
        <dbReference type="Pfam" id="PF25849"/>
    </source>
</evidence>
<dbReference type="Proteomes" id="UP000273326">
    <property type="component" value="Chromosome"/>
</dbReference>
<evidence type="ECO:0000256" key="2">
    <source>
        <dbReference type="ARBA" id="ARBA00004613"/>
    </source>
</evidence>
<feature type="domain" description="Ig-like" evidence="12">
    <location>
        <begin position="440"/>
        <end position="506"/>
    </location>
</feature>
<feature type="domain" description="Ig-like" evidence="12">
    <location>
        <begin position="358"/>
        <end position="427"/>
    </location>
</feature>
<feature type="transmembrane region" description="Helical" evidence="10">
    <location>
        <begin position="1369"/>
        <end position="1387"/>
    </location>
</feature>
<dbReference type="InterPro" id="IPR052052">
    <property type="entry name" value="Polysaccharide_Lyase_9"/>
</dbReference>
<dbReference type="Pfam" id="PF25850">
    <property type="entry name" value="PelX_Ig"/>
    <property type="match status" value="1"/>
</dbReference>
<comment type="cofactor">
    <cofactor evidence="1">
        <name>Ca(2+)</name>
        <dbReference type="ChEBI" id="CHEBI:29108"/>
    </cofactor>
</comment>
<dbReference type="GO" id="GO:0005576">
    <property type="term" value="C:extracellular region"/>
    <property type="evidence" value="ECO:0007669"/>
    <property type="project" value="UniProtKB-SubCell"/>
</dbReference>
<evidence type="ECO:0000259" key="12">
    <source>
        <dbReference type="Pfam" id="PF07523"/>
    </source>
</evidence>
<evidence type="ECO:0000256" key="6">
    <source>
        <dbReference type="ARBA" id="ARBA00022837"/>
    </source>
</evidence>
<evidence type="ECO:0000256" key="1">
    <source>
        <dbReference type="ARBA" id="ARBA00001913"/>
    </source>
</evidence>
<evidence type="ECO:0000259" key="14">
    <source>
        <dbReference type="Pfam" id="PF25850"/>
    </source>
</evidence>
<dbReference type="InterPro" id="IPR011050">
    <property type="entry name" value="Pectin_lyase_fold/virulence"/>
</dbReference>
<feature type="region of interest" description="Disordered" evidence="9">
    <location>
        <begin position="1276"/>
        <end position="1359"/>
    </location>
</feature>
<keyword evidence="10" id="KW-0472">Membrane</keyword>
<feature type="signal peptide" evidence="11">
    <location>
        <begin position="1"/>
        <end position="30"/>
    </location>
</feature>
<feature type="compositionally biased region" description="Acidic residues" evidence="9">
    <location>
        <begin position="1325"/>
        <end position="1337"/>
    </location>
</feature>
<feature type="domain" description="Pectate disaccharide-lyase-like N-terminal" evidence="13">
    <location>
        <begin position="611"/>
        <end position="802"/>
    </location>
</feature>
<dbReference type="GO" id="GO:0016837">
    <property type="term" value="F:carbon-oxygen lyase activity, acting on polysaccharides"/>
    <property type="evidence" value="ECO:0007669"/>
    <property type="project" value="TreeGrafter"/>
</dbReference>
<feature type="domain" description="Ig-like" evidence="12">
    <location>
        <begin position="519"/>
        <end position="575"/>
    </location>
</feature>
<dbReference type="InterPro" id="IPR012334">
    <property type="entry name" value="Pectin_lyas_fold"/>
</dbReference>
<dbReference type="InterPro" id="IPR058863">
    <property type="entry name" value="PelX-like_Ig"/>
</dbReference>
<organism evidence="15 16">
    <name type="scientific">Jeotgalibaca ciconiae</name>
    <dbReference type="NCBI Taxonomy" id="2496265"/>
    <lineage>
        <taxon>Bacteria</taxon>
        <taxon>Bacillati</taxon>
        <taxon>Bacillota</taxon>
        <taxon>Bacilli</taxon>
        <taxon>Lactobacillales</taxon>
        <taxon>Carnobacteriaceae</taxon>
        <taxon>Jeotgalibaca</taxon>
    </lineage>
</organism>
<evidence type="ECO:0000256" key="4">
    <source>
        <dbReference type="ARBA" id="ARBA00022723"/>
    </source>
</evidence>
<feature type="domain" description="Ig-like" evidence="12">
    <location>
        <begin position="280"/>
        <end position="341"/>
    </location>
</feature>
<keyword evidence="7 15" id="KW-0456">Lyase</keyword>
<evidence type="ECO:0000256" key="9">
    <source>
        <dbReference type="SAM" id="MobiDB-lite"/>
    </source>
</evidence>
<comment type="similarity">
    <text evidence="8">Belongs to the polysaccharide lyase 9 family.</text>
</comment>
<evidence type="ECO:0000256" key="10">
    <source>
        <dbReference type="SAM" id="Phobius"/>
    </source>
</evidence>
<keyword evidence="6" id="KW-0106">Calcium</keyword>
<protein>
    <submittedName>
        <fullName evidence="15">Exopolygalacturonate lyase</fullName>
    </submittedName>
</protein>
<evidence type="ECO:0000256" key="8">
    <source>
        <dbReference type="ARBA" id="ARBA00038263"/>
    </source>
</evidence>
<keyword evidence="4" id="KW-0479">Metal-binding</keyword>
<sequence length="1394" mass="153172">MRIKSLINCSKVSLSLLLISQALLPTIVQAVELESSENISETEGLMEENVTDVISSYERELPIATITSDWSGTVFGDVGGQDKIVRENFEITENMDGTVKVKSANNRGKISGSTDGIAYYFQEIPTNADFEFHATAYVENFDANNQVSFGIMLRDEVYDYVNGTEYASGNHLSVGALDQTMKAFTREDGSLNKLHTFAGGSHSPNSGQSFDLSVKKMGSLFVLQVNGEEKIMEDYTGAVQYAGLFTSRNTEIIYSNLVLNVQESDESRYITELEVDSSEVKTTYLVNEELDLSALEVAAHYSDGTTEVIAAGDYLVTGFDSSVAGTNTIKIHYGGISTELNLNIEALMVTDLRIVYLPARTEYYLGDSFEEKGLIVEAEYNNGEIARLSREQYDIEVASLLEVPGEQIVTVISKETPTETAHFTIHVNEAELVQIEITKKPQKERYFLGETLDLDGMIVYAHYQDGTALRLMRNEYTVAELDTTTPGIKNLTVTHKGMEASFELLVKEKEFIGIAVQDYPKTTYTVGEVFIPDGLTVVKQYDNGDTELVSEEEYQLVVPSFSEAGTYRIEIQPSDPSITPVTLPVTIIDEVSYEWHAMRFGQSTSNEKNTVTVNEDGTVDIVALEGGGKVTGDHDGISFYYTEIDAAEDNFEISATIEVIEYAKNPHDGQESFGIMARDAIGNANDSSVFASNIAAIGGYSGGTRETNGIQLFTRTGVESFDGAGSQGIHSVMLDEHRPLGTYQLTLEKTNSGFIGSVNNGTEEMIFEPEILNVQDSKMYIGFYTARLATIQVSDIDFTVTKMSTDAPKVDPPAIAIEPGFTFTSLQRTSVEDYELRLKANVDGILTVKQGQETIASDIEIQAGEEPAFATTLTDDYTNFSVTFLPDDTQFLTSYEKIVKNFTVEKRTYEGDIIVSPEGDANGSGTIEDPLDIDTAIDFVNPGQKIIVQDGVYLRNAPLEIKKYNDGTEEAMKYLFAAKGANPVFDFDQKTEGGILSGDYWHIKGIDFRRSAGNTKGFVIGGSHNIIELAQFYENGDTGLQISRTDNSTNIEDWPSYNLMLNVTSFDNRDPSDNNADGFAAKLTSGVGNVFRGAIAYNNIDDGWDLYTKSGSGEIGAVLIEDSIAFNNGFVSYEYDGRGDGNGFKLGGEGIHVEHTIRNSYAFGNLAYGFTSNSNPGVIAENNIGFNNGSGNISFTTYPHIPTDFTIDGFVSYQKDFTEKDNYPADLEAVNNYFFDGEVSRNSSGVQLSDENFESLEFVPYERDEEGNIVWGTFLSFVPPVTDNPEEPENPEEGETPEGSEDPEGSDPIEEDEAGQPTDSTDSTEQPDETNSEETNEITDKNTAKEQDDQMEEAKNEKLPYAGLAQSPLKAIGLAFLVIGLGTLFFTQKRKAQE</sequence>
<evidence type="ECO:0000313" key="16">
    <source>
        <dbReference type="Proteomes" id="UP000273326"/>
    </source>
</evidence>
<dbReference type="Gene3D" id="2.160.20.10">
    <property type="entry name" value="Single-stranded right-handed beta-helix, Pectin lyase-like"/>
    <property type="match status" value="1"/>
</dbReference>
<feature type="compositionally biased region" description="Basic and acidic residues" evidence="9">
    <location>
        <begin position="1338"/>
        <end position="1358"/>
    </location>
</feature>
<dbReference type="InterPro" id="IPR022038">
    <property type="entry name" value="Ig-like_bact"/>
</dbReference>
<feature type="domain" description="Pectate disaccharide-lyase-like N-terminal" evidence="13">
    <location>
        <begin position="80"/>
        <end position="156"/>
    </location>
</feature>
<evidence type="ECO:0000256" key="3">
    <source>
        <dbReference type="ARBA" id="ARBA00022525"/>
    </source>
</evidence>
<dbReference type="SUPFAM" id="SSF51126">
    <property type="entry name" value="Pectin lyase-like"/>
    <property type="match status" value="1"/>
</dbReference>
<gene>
    <name evidence="15" type="ORF">EJN90_07475</name>
</gene>
<dbReference type="Gene3D" id="2.60.40.3630">
    <property type="match status" value="4"/>
</dbReference>
<evidence type="ECO:0000256" key="11">
    <source>
        <dbReference type="SAM" id="SignalP"/>
    </source>
</evidence>
<keyword evidence="3" id="KW-0964">Secreted</keyword>
<accession>A0A3Q9BML5</accession>
<dbReference type="OrthoDB" id="8660908at2"/>
<dbReference type="KEGG" id="jeh:EJN90_07475"/>
<feature type="domain" description="Pectate disaccharide-lyase-like central Ig-like" evidence="14">
    <location>
        <begin position="823"/>
        <end position="904"/>
    </location>
</feature>
<dbReference type="Pfam" id="PF07523">
    <property type="entry name" value="Big_3"/>
    <property type="match status" value="4"/>
</dbReference>